<organism evidence="1 2">
    <name type="scientific">Somion occarium</name>
    <dbReference type="NCBI Taxonomy" id="3059160"/>
    <lineage>
        <taxon>Eukaryota</taxon>
        <taxon>Fungi</taxon>
        <taxon>Dikarya</taxon>
        <taxon>Basidiomycota</taxon>
        <taxon>Agaricomycotina</taxon>
        <taxon>Agaricomycetes</taxon>
        <taxon>Polyporales</taxon>
        <taxon>Cerrenaceae</taxon>
        <taxon>Somion</taxon>
    </lineage>
</organism>
<evidence type="ECO:0000313" key="1">
    <source>
        <dbReference type="EMBL" id="CAL1701687.1"/>
    </source>
</evidence>
<evidence type="ECO:0000313" key="2">
    <source>
        <dbReference type="Proteomes" id="UP001497453"/>
    </source>
</evidence>
<accession>A0ABP1D1C5</accession>
<proteinExistence type="predicted"/>
<keyword evidence="2" id="KW-1185">Reference proteome</keyword>
<sequence>MRDIVQEEQIHPLGLTGSDDYDYDYEVYYFWPSISPHVVSADDIEAFDLVEWPATTQWSLLNDNHPARPISPVISLSYTTTTEFAFPTVEDEAGLSGYSRFFRSGFRCASHRLTRRFDNVLHALQKRLRATKRKLVFRR</sequence>
<dbReference type="Proteomes" id="UP001497453">
    <property type="component" value="Chromosome 2"/>
</dbReference>
<dbReference type="EMBL" id="OZ037945">
    <property type="protein sequence ID" value="CAL1701687.1"/>
    <property type="molecule type" value="Genomic_DNA"/>
</dbReference>
<name>A0ABP1D1C5_9APHY</name>
<reference evidence="2" key="1">
    <citation type="submission" date="2024-04" db="EMBL/GenBank/DDBJ databases">
        <authorList>
            <person name="Shaw F."/>
            <person name="Minotto A."/>
        </authorList>
    </citation>
    <scope>NUCLEOTIDE SEQUENCE [LARGE SCALE GENOMIC DNA]</scope>
</reference>
<protein>
    <submittedName>
        <fullName evidence="1">Uncharacterized protein</fullName>
    </submittedName>
</protein>
<gene>
    <name evidence="1" type="ORF">GFSPODELE1_LOCUS3705</name>
</gene>